<reference evidence="1" key="1">
    <citation type="submission" date="2020-01" db="EMBL/GenBank/DDBJ databases">
        <title>Viral genomes from wild and zoo birds in China.</title>
        <authorList>
            <person name="Xiao Y."/>
            <person name="Shan T."/>
            <person name="Yang S."/>
            <person name="Zhang W."/>
        </authorList>
    </citation>
    <scope>NUCLEOTIDE SEQUENCE</scope>
    <source>
        <strain evidence="1">Bpk075par01</strain>
    </source>
</reference>
<name>A0A7D3QPG7_9VIRU</name>
<protein>
    <submittedName>
        <fullName evidence="1">Uncharacterized protein</fullName>
    </submittedName>
</protein>
<proteinExistence type="predicted"/>
<sequence>MLAYDNYEFMYKQAFEKLRNWWFNHSVHLKLCAETETLEGNEEFHLAFNTLQLKLNSSEEARKILGDLKSKGETESIALDCMLNECIRWAICNTRGGMEWCMDTALSIADQTISRHEYQIPFSDDETQN</sequence>
<dbReference type="EMBL" id="MT138216">
    <property type="protein sequence ID" value="QKE54854.1"/>
    <property type="molecule type" value="Genomic_DNA"/>
</dbReference>
<accession>A0A7D3QPG7</accession>
<organism evidence="1">
    <name type="scientific">Parvoviridae sp</name>
    <dbReference type="NCBI Taxonomy" id="1940570"/>
    <lineage>
        <taxon>Viruses</taxon>
        <taxon>Monodnaviria</taxon>
        <taxon>Shotokuvirae</taxon>
        <taxon>Cossaviricota</taxon>
        <taxon>Quintoviricetes</taxon>
        <taxon>Piccovirales</taxon>
        <taxon>Parvoviridae</taxon>
    </lineage>
</organism>
<evidence type="ECO:0000313" key="1">
    <source>
        <dbReference type="EMBL" id="QKE54854.1"/>
    </source>
</evidence>